<dbReference type="InterPro" id="IPR051655">
    <property type="entry name" value="FAM161"/>
</dbReference>
<evidence type="ECO:0000256" key="3">
    <source>
        <dbReference type="SAM" id="MobiDB-lite"/>
    </source>
</evidence>
<dbReference type="Pfam" id="PF10595">
    <property type="entry name" value="FAM161A_B"/>
    <property type="match status" value="1"/>
</dbReference>
<evidence type="ECO:0000256" key="1">
    <source>
        <dbReference type="ARBA" id="ARBA00006663"/>
    </source>
</evidence>
<feature type="region of interest" description="Disordered" evidence="3">
    <location>
        <begin position="168"/>
        <end position="203"/>
    </location>
</feature>
<dbReference type="EMBL" id="JBHFQA010000008">
    <property type="protein sequence ID" value="KAL2094814.1"/>
    <property type="molecule type" value="Genomic_DNA"/>
</dbReference>
<protein>
    <recommendedName>
        <fullName evidence="6">TPX2 C-terminal domain-containing protein</fullName>
    </recommendedName>
</protein>
<comment type="caution">
    <text evidence="4">The sequence shown here is derived from an EMBL/GenBank/DDBJ whole genome shotgun (WGS) entry which is preliminary data.</text>
</comment>
<name>A0ABD1K6P0_9TELE</name>
<keyword evidence="5" id="KW-1185">Reference proteome</keyword>
<sequence length="442" mass="51116">MWLPHRNAVIRHNCLHSPIGENKRRANRTIPPLGPHNEYCQCLKCPCYVDCPKPPYSQLRYITIESIDNHETSQETKSDTTKGNQEKVAGRTEDSSGERWGRDGKDKDPETDTVATDGDLQTSSDMAWMWDRFSVDDYCPKPEHKTVTPKAAKPRATVVKPFQMTLREEQRRQKPQQAWEKVTVEPEKPPKFKANPVPASSRSRVYDRMVLKGERQRKILHEERKKYLQAIQCPFSRQGGKTVASEKSTKRMAHSEEEEPTFRPAINHSVPNFTLLHHSFEEKLKTVRQKRQTTIPQPFSFEASVSGQKITIVKEPPKSMKSHGEPQASPHTKPMTARSAKPTKAAMLREEAVRKRLASEAARREVDEKHKSDKRTMLQKEIGMWVAAHNWYSSANEKRSQYYRREMRARSAEYHAQLAEMMDRVNRRPLMLNSLYHVSLVP</sequence>
<keyword evidence="2" id="KW-0175">Coiled coil</keyword>
<dbReference type="Proteomes" id="UP001591681">
    <property type="component" value="Unassembled WGS sequence"/>
</dbReference>
<dbReference type="PANTHER" id="PTHR21501">
    <property type="entry name" value="PROTEIN FAM-161"/>
    <property type="match status" value="1"/>
</dbReference>
<feature type="region of interest" description="Disordered" evidence="3">
    <location>
        <begin position="317"/>
        <end position="344"/>
    </location>
</feature>
<evidence type="ECO:0008006" key="6">
    <source>
        <dbReference type="Google" id="ProtNLM"/>
    </source>
</evidence>
<accession>A0ABD1K6P0</accession>
<proteinExistence type="inferred from homology"/>
<dbReference type="PANTHER" id="PTHR21501:SF1">
    <property type="entry name" value="PROTEIN FAM-161"/>
    <property type="match status" value="1"/>
</dbReference>
<comment type="similarity">
    <text evidence="1">Belongs to the FAM161 family.</text>
</comment>
<evidence type="ECO:0000313" key="4">
    <source>
        <dbReference type="EMBL" id="KAL2094814.1"/>
    </source>
</evidence>
<feature type="region of interest" description="Disordered" evidence="3">
    <location>
        <begin position="237"/>
        <end position="267"/>
    </location>
</feature>
<gene>
    <name evidence="4" type="ORF">ACEWY4_009533</name>
</gene>
<feature type="region of interest" description="Disordered" evidence="3">
    <location>
        <begin position="70"/>
        <end position="123"/>
    </location>
</feature>
<dbReference type="InterPro" id="IPR019579">
    <property type="entry name" value="FAM161A/B"/>
</dbReference>
<dbReference type="AlphaFoldDB" id="A0ABD1K6P0"/>
<reference evidence="4 5" key="1">
    <citation type="submission" date="2024-09" db="EMBL/GenBank/DDBJ databases">
        <title>A chromosome-level genome assembly of Gray's grenadier anchovy, Coilia grayii.</title>
        <authorList>
            <person name="Fu Z."/>
        </authorList>
    </citation>
    <scope>NUCLEOTIDE SEQUENCE [LARGE SCALE GENOMIC DNA]</scope>
    <source>
        <strain evidence="4">G4</strain>
        <tissue evidence="4">Muscle</tissue>
    </source>
</reference>
<dbReference type="GO" id="GO:0005856">
    <property type="term" value="C:cytoskeleton"/>
    <property type="evidence" value="ECO:0007669"/>
    <property type="project" value="UniProtKB-ARBA"/>
</dbReference>
<feature type="compositionally biased region" description="Basic and acidic residues" evidence="3">
    <location>
        <begin position="70"/>
        <end position="110"/>
    </location>
</feature>
<evidence type="ECO:0000313" key="5">
    <source>
        <dbReference type="Proteomes" id="UP001591681"/>
    </source>
</evidence>
<evidence type="ECO:0000256" key="2">
    <source>
        <dbReference type="ARBA" id="ARBA00023054"/>
    </source>
</evidence>
<organism evidence="4 5">
    <name type="scientific">Coilia grayii</name>
    <name type="common">Gray's grenadier anchovy</name>
    <dbReference type="NCBI Taxonomy" id="363190"/>
    <lineage>
        <taxon>Eukaryota</taxon>
        <taxon>Metazoa</taxon>
        <taxon>Chordata</taxon>
        <taxon>Craniata</taxon>
        <taxon>Vertebrata</taxon>
        <taxon>Euteleostomi</taxon>
        <taxon>Actinopterygii</taxon>
        <taxon>Neopterygii</taxon>
        <taxon>Teleostei</taxon>
        <taxon>Clupei</taxon>
        <taxon>Clupeiformes</taxon>
        <taxon>Clupeoidei</taxon>
        <taxon>Engraulidae</taxon>
        <taxon>Coilinae</taxon>
        <taxon>Coilia</taxon>
    </lineage>
</organism>